<dbReference type="OrthoDB" id="2553859at2759"/>
<feature type="compositionally biased region" description="Acidic residues" evidence="1">
    <location>
        <begin position="84"/>
        <end position="93"/>
    </location>
</feature>
<dbReference type="KEGG" id="gtr:GLOTRDRAFT_13446"/>
<feature type="compositionally biased region" description="Basic and acidic residues" evidence="1">
    <location>
        <begin position="65"/>
        <end position="83"/>
    </location>
</feature>
<dbReference type="HOGENOM" id="CLU_148177_1_0_1"/>
<dbReference type="GeneID" id="19303050"/>
<dbReference type="AlphaFoldDB" id="S7QLA4"/>
<evidence type="ECO:0000256" key="1">
    <source>
        <dbReference type="SAM" id="MobiDB-lite"/>
    </source>
</evidence>
<protein>
    <recommendedName>
        <fullName evidence="4">EKC/KEOPS complex subunit GON7</fullName>
    </recommendedName>
</protein>
<dbReference type="eggNOG" id="ENOG502SVYA">
    <property type="taxonomic scope" value="Eukaryota"/>
</dbReference>
<organism evidence="2 3">
    <name type="scientific">Gloeophyllum trabeum (strain ATCC 11539 / FP-39264 / Madison 617)</name>
    <name type="common">Brown rot fungus</name>
    <dbReference type="NCBI Taxonomy" id="670483"/>
    <lineage>
        <taxon>Eukaryota</taxon>
        <taxon>Fungi</taxon>
        <taxon>Dikarya</taxon>
        <taxon>Basidiomycota</taxon>
        <taxon>Agaricomycotina</taxon>
        <taxon>Agaricomycetes</taxon>
        <taxon>Gloeophyllales</taxon>
        <taxon>Gloeophyllaceae</taxon>
        <taxon>Gloeophyllum</taxon>
    </lineage>
</organism>
<dbReference type="EMBL" id="KB469296">
    <property type="protein sequence ID" value="EPQ60087.1"/>
    <property type="molecule type" value="Genomic_DNA"/>
</dbReference>
<feature type="region of interest" description="Disordered" evidence="1">
    <location>
        <begin position="65"/>
        <end position="93"/>
    </location>
</feature>
<dbReference type="OMA" id="SSITIMY"/>
<feature type="non-terminal residue" evidence="2">
    <location>
        <position position="1"/>
    </location>
</feature>
<evidence type="ECO:0008006" key="4">
    <source>
        <dbReference type="Google" id="ProtNLM"/>
    </source>
</evidence>
<accession>S7QLA4</accession>
<evidence type="ECO:0000313" key="2">
    <source>
        <dbReference type="EMBL" id="EPQ60087.1"/>
    </source>
</evidence>
<dbReference type="RefSeq" id="XP_007860112.1">
    <property type="nucleotide sequence ID" value="XM_007861921.1"/>
</dbReference>
<keyword evidence="3" id="KW-1185">Reference proteome</keyword>
<reference evidence="2 3" key="1">
    <citation type="journal article" date="2012" name="Science">
        <title>The Paleozoic origin of enzymatic lignin decomposition reconstructed from 31 fungal genomes.</title>
        <authorList>
            <person name="Floudas D."/>
            <person name="Binder M."/>
            <person name="Riley R."/>
            <person name="Barry K."/>
            <person name="Blanchette R.A."/>
            <person name="Henrissat B."/>
            <person name="Martinez A.T."/>
            <person name="Otillar R."/>
            <person name="Spatafora J.W."/>
            <person name="Yadav J.S."/>
            <person name="Aerts A."/>
            <person name="Benoit I."/>
            <person name="Boyd A."/>
            <person name="Carlson A."/>
            <person name="Copeland A."/>
            <person name="Coutinho P.M."/>
            <person name="de Vries R.P."/>
            <person name="Ferreira P."/>
            <person name="Findley K."/>
            <person name="Foster B."/>
            <person name="Gaskell J."/>
            <person name="Glotzer D."/>
            <person name="Gorecki P."/>
            <person name="Heitman J."/>
            <person name="Hesse C."/>
            <person name="Hori C."/>
            <person name="Igarashi K."/>
            <person name="Jurgens J.A."/>
            <person name="Kallen N."/>
            <person name="Kersten P."/>
            <person name="Kohler A."/>
            <person name="Kuees U."/>
            <person name="Kumar T.K.A."/>
            <person name="Kuo A."/>
            <person name="LaButti K."/>
            <person name="Larrondo L.F."/>
            <person name="Lindquist E."/>
            <person name="Ling A."/>
            <person name="Lombard V."/>
            <person name="Lucas S."/>
            <person name="Lundell T."/>
            <person name="Martin R."/>
            <person name="McLaughlin D.J."/>
            <person name="Morgenstern I."/>
            <person name="Morin E."/>
            <person name="Murat C."/>
            <person name="Nagy L.G."/>
            <person name="Nolan M."/>
            <person name="Ohm R.A."/>
            <person name="Patyshakuliyeva A."/>
            <person name="Rokas A."/>
            <person name="Ruiz-Duenas F.J."/>
            <person name="Sabat G."/>
            <person name="Salamov A."/>
            <person name="Samejima M."/>
            <person name="Schmutz J."/>
            <person name="Slot J.C."/>
            <person name="St John F."/>
            <person name="Stenlid J."/>
            <person name="Sun H."/>
            <person name="Sun S."/>
            <person name="Syed K."/>
            <person name="Tsang A."/>
            <person name="Wiebenga A."/>
            <person name="Young D."/>
            <person name="Pisabarro A."/>
            <person name="Eastwood D.C."/>
            <person name="Martin F."/>
            <person name="Cullen D."/>
            <person name="Grigoriev I.V."/>
            <person name="Hibbett D.S."/>
        </authorList>
    </citation>
    <scope>NUCLEOTIDE SEQUENCE [LARGE SCALE GENOMIC DNA]</scope>
    <source>
        <strain evidence="2 3">ATCC 11539</strain>
    </source>
</reference>
<evidence type="ECO:0000313" key="3">
    <source>
        <dbReference type="Proteomes" id="UP000030669"/>
    </source>
</evidence>
<dbReference type="Proteomes" id="UP000030669">
    <property type="component" value="Unassembled WGS sequence"/>
</dbReference>
<proteinExistence type="predicted"/>
<feature type="non-terminal residue" evidence="2">
    <location>
        <position position="93"/>
    </location>
</feature>
<feature type="region of interest" description="Disordered" evidence="1">
    <location>
        <begin position="15"/>
        <end position="36"/>
    </location>
</feature>
<gene>
    <name evidence="2" type="ORF">GLOTRDRAFT_13446</name>
</gene>
<sequence>LAMSRSITIAYHLHPPEGVAGEGLSSTKTQEFPVSGGDQKEYYESLRSAINEAKSKLGEELTAWRDAVGNKEQGKEKTVPMKSEDDEDESDEE</sequence>
<name>S7QLA4_GLOTA</name>